<protein>
    <recommendedName>
        <fullName evidence="4">Envelope glycoprotein</fullName>
    </recommendedName>
</protein>
<evidence type="ECO:0000313" key="3">
    <source>
        <dbReference type="Proteomes" id="UP000053858"/>
    </source>
</evidence>
<dbReference type="SUPFAM" id="SSF58069">
    <property type="entry name" value="Virus ectodomain"/>
    <property type="match status" value="1"/>
</dbReference>
<evidence type="ECO:0000256" key="1">
    <source>
        <dbReference type="SAM" id="Phobius"/>
    </source>
</evidence>
<dbReference type="AlphaFoldDB" id="A0A0A0A200"/>
<feature type="transmembrane region" description="Helical" evidence="1">
    <location>
        <begin position="165"/>
        <end position="189"/>
    </location>
</feature>
<dbReference type="PANTHER" id="PTHR10424">
    <property type="entry name" value="VIRAL ENVELOPE PROTEIN"/>
    <property type="match status" value="1"/>
</dbReference>
<organism evidence="2 3">
    <name type="scientific">Charadrius vociferus</name>
    <name type="common">Killdeer</name>
    <name type="synonym">Aegialitis vocifera</name>
    <dbReference type="NCBI Taxonomy" id="50402"/>
    <lineage>
        <taxon>Eukaryota</taxon>
        <taxon>Metazoa</taxon>
        <taxon>Chordata</taxon>
        <taxon>Craniata</taxon>
        <taxon>Vertebrata</taxon>
        <taxon>Euteleostomi</taxon>
        <taxon>Archelosauria</taxon>
        <taxon>Archosauria</taxon>
        <taxon>Dinosauria</taxon>
        <taxon>Saurischia</taxon>
        <taxon>Theropoda</taxon>
        <taxon>Coelurosauria</taxon>
        <taxon>Aves</taxon>
        <taxon>Neognathae</taxon>
        <taxon>Neoaves</taxon>
        <taxon>Charadriiformes</taxon>
        <taxon>Charadriidae</taxon>
        <taxon>Charadrius</taxon>
    </lineage>
</organism>
<dbReference type="InterPro" id="IPR018154">
    <property type="entry name" value="TLV/ENV_coat_polyprotein"/>
</dbReference>
<dbReference type="Pfam" id="PF00429">
    <property type="entry name" value="TLV_coat"/>
    <property type="match status" value="1"/>
</dbReference>
<sequence length="342" mass="38041">LWSIMQAAYQALNATNPNLTTSCWLCYDVNPPFYEGIAVASPFNTSNEDSPSACNWRKRKVGITLQQVRGSGWCIGKITDRTKTLCANYTSTTNKWKWILPSPGAWWICSITGLTPCLSLDVVKANVSKFCVQVTIVPKILVHDKEAMYLHWDNQGHKITKREPISAITIATLLGLGVAGTATGVASIVRQQQGLTSLRAAVDEDLARIEQSISYLEKSLTSLSEVVLQNRRGLDLLFLQRGGLCAALGEECCFYADHTGVVRDSLAKVREGLEQRRREREAQSSWYESWFNQSPWFTTLLSALTGPLIIIILGLIFGPCIIKNLVQLIKTRFDTTKLLILT</sequence>
<dbReference type="Gene3D" id="1.10.287.210">
    <property type="match status" value="1"/>
</dbReference>
<keyword evidence="1" id="KW-1133">Transmembrane helix</keyword>
<proteinExistence type="predicted"/>
<feature type="transmembrane region" description="Helical" evidence="1">
    <location>
        <begin position="296"/>
        <end position="322"/>
    </location>
</feature>
<dbReference type="EMBL" id="KL870363">
    <property type="protein sequence ID" value="KGL88086.1"/>
    <property type="molecule type" value="Genomic_DNA"/>
</dbReference>
<dbReference type="STRING" id="50402.A0A0A0A200"/>
<name>A0A0A0A200_CHAVO</name>
<feature type="non-terminal residue" evidence="2">
    <location>
        <position position="1"/>
    </location>
</feature>
<keyword evidence="3" id="KW-1185">Reference proteome</keyword>
<dbReference type="Proteomes" id="UP000053858">
    <property type="component" value="Unassembled WGS sequence"/>
</dbReference>
<reference evidence="3" key="1">
    <citation type="journal article" date="2014" name="Science">
        <title>Comparative genomics reveals insights into avian genome evolution and adaptation.</title>
        <authorList>
            <consortium name="Avian Genome Consortium"/>
            <person name="Zhang G."/>
            <person name="Li C."/>
            <person name="Li Q."/>
            <person name="Li B."/>
            <person name="Larkin D.M."/>
            <person name="Lee C."/>
            <person name="Storz J.F."/>
            <person name="Antunes A."/>
            <person name="Greenwold M.J."/>
            <person name="Meredith R.W."/>
            <person name="Odeen A."/>
            <person name="Cui J."/>
            <person name="Zhou Q."/>
            <person name="Xu L."/>
            <person name="Pan H."/>
            <person name="Wang Z."/>
            <person name="Jin L."/>
            <person name="Zhang P."/>
            <person name="Hu H."/>
            <person name="Yang W."/>
            <person name="Hu J."/>
            <person name="Xiao J."/>
            <person name="Yang Z."/>
            <person name="Liu Y."/>
            <person name="Xie Q."/>
            <person name="Yu H."/>
            <person name="Lian J."/>
            <person name="Wen P."/>
            <person name="Zhang F."/>
            <person name="Li H."/>
            <person name="Zeng Y."/>
            <person name="Xiong Z."/>
            <person name="Liu S."/>
            <person name="Zhou L."/>
            <person name="Huang Z."/>
            <person name="An N."/>
            <person name="Wang J."/>
            <person name="Zheng Q."/>
            <person name="Xiong Y."/>
            <person name="Wang G."/>
            <person name="Wang B."/>
            <person name="Wang J."/>
            <person name="Fan Y."/>
            <person name="da Fonseca R.R."/>
            <person name="Alfaro-Nunez A."/>
            <person name="Schubert M."/>
            <person name="Orlando L."/>
            <person name="Mourier T."/>
            <person name="Howard J.T."/>
            <person name="Ganapathy G."/>
            <person name="Pfenning A."/>
            <person name="Whitney O."/>
            <person name="Rivas M.V."/>
            <person name="Hara E."/>
            <person name="Smith J."/>
            <person name="Farre M."/>
            <person name="Narayan J."/>
            <person name="Slavov G."/>
            <person name="Romanov M.N."/>
            <person name="Borges R."/>
            <person name="Machado J.P."/>
            <person name="Khan I."/>
            <person name="Springer M.S."/>
            <person name="Gatesy J."/>
            <person name="Hoffmann F.G."/>
            <person name="Opazo J.C."/>
            <person name="Hastad O."/>
            <person name="Sawyer R.H."/>
            <person name="Kim H."/>
            <person name="Kim K.W."/>
            <person name="Kim H.J."/>
            <person name="Cho S."/>
            <person name="Li N."/>
            <person name="Huang Y."/>
            <person name="Bruford M.W."/>
            <person name="Zhan X."/>
            <person name="Dixon A."/>
            <person name="Bertelsen M.F."/>
            <person name="Derryberry E."/>
            <person name="Warren W."/>
            <person name="Wilson R.K."/>
            <person name="Li S."/>
            <person name="Ray D.A."/>
            <person name="Green R.E."/>
            <person name="O'Brien S.J."/>
            <person name="Griffin D."/>
            <person name="Johnson W.E."/>
            <person name="Haussler D."/>
            <person name="Ryder O.A."/>
            <person name="Willerslev E."/>
            <person name="Graves G.R."/>
            <person name="Alstrom P."/>
            <person name="Fjeldsa J."/>
            <person name="Mindell D.P."/>
            <person name="Edwards S.V."/>
            <person name="Braun E.L."/>
            <person name="Rahbek C."/>
            <person name="Burt D.W."/>
            <person name="Houde P."/>
            <person name="Zhang Y."/>
            <person name="Yang H."/>
            <person name="Wang J."/>
            <person name="Jarvis E.D."/>
            <person name="Gilbert M.T."/>
            <person name="Wang J."/>
        </authorList>
    </citation>
    <scope>NUCLEOTIDE SEQUENCE [LARGE SCALE GENOMIC DNA]</scope>
</reference>
<dbReference type="CDD" id="cd09851">
    <property type="entry name" value="HTLV-1-like_HR1-HR2"/>
    <property type="match status" value="1"/>
</dbReference>
<keyword evidence="1" id="KW-0812">Transmembrane</keyword>
<dbReference type="PANTHER" id="PTHR10424:SF82">
    <property type="entry name" value="ENVELOPE GLYCOPROTEIN-RELATED"/>
    <property type="match status" value="1"/>
</dbReference>
<evidence type="ECO:0008006" key="4">
    <source>
        <dbReference type="Google" id="ProtNLM"/>
    </source>
</evidence>
<accession>A0A0A0A200</accession>
<evidence type="ECO:0000313" key="2">
    <source>
        <dbReference type="EMBL" id="KGL88086.1"/>
    </source>
</evidence>
<keyword evidence="1" id="KW-0472">Membrane</keyword>
<feature type="non-terminal residue" evidence="2">
    <location>
        <position position="342"/>
    </location>
</feature>
<gene>
    <name evidence="2" type="ORF">N301_07232</name>
</gene>